<organism evidence="14 15">
    <name type="scientific">Legionella pneumophila</name>
    <dbReference type="NCBI Taxonomy" id="446"/>
    <lineage>
        <taxon>Bacteria</taxon>
        <taxon>Pseudomonadati</taxon>
        <taxon>Pseudomonadota</taxon>
        <taxon>Gammaproteobacteria</taxon>
        <taxon>Legionellales</taxon>
        <taxon>Legionellaceae</taxon>
        <taxon>Legionella</taxon>
    </lineage>
</organism>
<dbReference type="Gene3D" id="2.40.10.240">
    <property type="entry name" value="QueA-like"/>
    <property type="match status" value="1"/>
</dbReference>
<name>A0A2S6EXU6_LEGPN</name>
<dbReference type="NCBIfam" id="TIGR00113">
    <property type="entry name" value="queA"/>
    <property type="match status" value="1"/>
</dbReference>
<comment type="subunit">
    <text evidence="3 13">Monomer.</text>
</comment>
<keyword evidence="4 13" id="KW-0963">Cytoplasm</keyword>
<keyword evidence="14" id="KW-0413">Isomerase</keyword>
<evidence type="ECO:0000256" key="12">
    <source>
        <dbReference type="ARBA" id="ARBA00076160"/>
    </source>
</evidence>
<dbReference type="Proteomes" id="UP000239239">
    <property type="component" value="Unassembled WGS sequence"/>
</dbReference>
<dbReference type="GO" id="GO:0051075">
    <property type="term" value="F:S-adenosylmethionine:tRNA ribosyltransferase-isomerase activity"/>
    <property type="evidence" value="ECO:0007669"/>
    <property type="project" value="UniProtKB-EC"/>
</dbReference>
<keyword evidence="7 13" id="KW-0671">Queuosine biosynthesis</keyword>
<keyword evidence="5 13" id="KW-0808">Transferase</keyword>
<evidence type="ECO:0000256" key="2">
    <source>
        <dbReference type="ARBA" id="ARBA00004691"/>
    </source>
</evidence>
<dbReference type="AlphaFoldDB" id="A0A2S6EXU6"/>
<evidence type="ECO:0000256" key="4">
    <source>
        <dbReference type="ARBA" id="ARBA00022490"/>
    </source>
</evidence>
<evidence type="ECO:0000256" key="5">
    <source>
        <dbReference type="ARBA" id="ARBA00022679"/>
    </source>
</evidence>
<dbReference type="UniPathway" id="UPA00392"/>
<evidence type="ECO:0000256" key="7">
    <source>
        <dbReference type="ARBA" id="ARBA00022785"/>
    </source>
</evidence>
<dbReference type="NCBIfam" id="NF001140">
    <property type="entry name" value="PRK00147.1"/>
    <property type="match status" value="1"/>
</dbReference>
<dbReference type="InterPro" id="IPR042119">
    <property type="entry name" value="QueA_dom2"/>
</dbReference>
<protein>
    <recommendedName>
        <fullName evidence="11 13">S-adenosylmethionine:tRNA ribosyltransferase-isomerase</fullName>
        <ecNumber evidence="10 13">2.4.99.17</ecNumber>
    </recommendedName>
    <alternativeName>
        <fullName evidence="12 13">Queuosine biosynthesis protein QueA</fullName>
    </alternativeName>
</protein>
<dbReference type="FunFam" id="3.40.1780.10:FF:000001">
    <property type="entry name" value="S-adenosylmethionine:tRNA ribosyltransferase-isomerase"/>
    <property type="match status" value="1"/>
</dbReference>
<evidence type="ECO:0000313" key="15">
    <source>
        <dbReference type="Proteomes" id="UP000239239"/>
    </source>
</evidence>
<dbReference type="GO" id="GO:0005737">
    <property type="term" value="C:cytoplasm"/>
    <property type="evidence" value="ECO:0007669"/>
    <property type="project" value="UniProtKB-SubCell"/>
</dbReference>
<comment type="function">
    <text evidence="13">Transfers and isomerizes the ribose moiety from AdoMet to the 7-aminomethyl group of 7-deazaguanine (preQ1-tRNA) to give epoxyqueuosine (oQ-tRNA).</text>
</comment>
<dbReference type="PANTHER" id="PTHR30307:SF0">
    <property type="entry name" value="S-ADENOSYLMETHIONINE:TRNA RIBOSYLTRANSFERASE-ISOMERASE"/>
    <property type="match status" value="1"/>
</dbReference>
<dbReference type="OrthoDB" id="9805933at2"/>
<sequence length="349" mass="39124">MYNCTNLFLGCSMNKQDFYFDLPSELIAQYPLANRSDSRLLIYNRQTEEYGHYQFREIADFLRPGDLLVMNDSKVIPARLYGHKATGGKVELLVERITGDFTFLAHIKASKSLKSNDIIFLDAGKQLEVLQRQDDLFLCKASQAILDLLNDLGHIPLPPYITREDESLDKERYQTVYAKCAGSVAAPTAGLHFDDAVLSSIRARGVKIAYVTLHVGAGTFRPVRSERIQDHKMHSEWFTVSPDLCAAVKATKSMGNRVIAVGTTALRSLESAAIGGELISCSRDTDIFIYPGYQFKVCDGLMTNFHLPESTLVMLVSAFIGHKQCMALYQEAIDKRYRFFSYGDASLLL</sequence>
<dbReference type="HAMAP" id="MF_00113">
    <property type="entry name" value="QueA"/>
    <property type="match status" value="1"/>
</dbReference>
<keyword evidence="6 13" id="KW-0949">S-adenosyl-L-methionine</keyword>
<evidence type="ECO:0000256" key="11">
    <source>
        <dbReference type="ARBA" id="ARBA00069325"/>
    </source>
</evidence>
<evidence type="ECO:0000256" key="10">
    <source>
        <dbReference type="ARBA" id="ARBA00066503"/>
    </source>
</evidence>
<dbReference type="InterPro" id="IPR036100">
    <property type="entry name" value="QueA_sf"/>
</dbReference>
<dbReference type="PANTHER" id="PTHR30307">
    <property type="entry name" value="S-ADENOSYLMETHIONINE:TRNA RIBOSYLTRANSFERASE-ISOMERASE"/>
    <property type="match status" value="1"/>
</dbReference>
<evidence type="ECO:0000256" key="1">
    <source>
        <dbReference type="ARBA" id="ARBA00004496"/>
    </source>
</evidence>
<comment type="similarity">
    <text evidence="9 13">Belongs to the QueA family.</text>
</comment>
<dbReference type="Gene3D" id="3.40.1780.10">
    <property type="entry name" value="QueA-like"/>
    <property type="match status" value="1"/>
</dbReference>
<evidence type="ECO:0000256" key="8">
    <source>
        <dbReference type="ARBA" id="ARBA00052751"/>
    </source>
</evidence>
<dbReference type="SUPFAM" id="SSF111337">
    <property type="entry name" value="QueA-like"/>
    <property type="match status" value="1"/>
</dbReference>
<accession>A0A2S6EXU6</accession>
<dbReference type="GO" id="GO:0008616">
    <property type="term" value="P:tRNA queuosine(34) biosynthetic process"/>
    <property type="evidence" value="ECO:0007669"/>
    <property type="project" value="UniProtKB-UniRule"/>
</dbReference>
<reference evidence="14 15" key="1">
    <citation type="submission" date="2018-02" db="EMBL/GenBank/DDBJ databases">
        <title>Draft genome sequences of four Legionella pneumophila clinical strains isolated in Ontario.</title>
        <authorList>
            <person name="Fortuna A."/>
            <person name="Ramnarine R."/>
            <person name="Li A."/>
            <person name="Frantz C."/>
            <person name="Mallo G."/>
        </authorList>
    </citation>
    <scope>NUCLEOTIDE SEQUENCE [LARGE SCALE GENOMIC DNA]</scope>
    <source>
        <strain evidence="14 15">LG61</strain>
    </source>
</reference>
<proteinExistence type="inferred from homology"/>
<evidence type="ECO:0000313" key="14">
    <source>
        <dbReference type="EMBL" id="PPK30000.1"/>
    </source>
</evidence>
<evidence type="ECO:0000256" key="13">
    <source>
        <dbReference type="HAMAP-Rule" id="MF_00113"/>
    </source>
</evidence>
<gene>
    <name evidence="13" type="primary">queA</name>
    <name evidence="14" type="ORF">C3928_10210</name>
</gene>
<comment type="pathway">
    <text evidence="2 13">tRNA modification; tRNA-queuosine biosynthesis.</text>
</comment>
<dbReference type="InterPro" id="IPR042118">
    <property type="entry name" value="QueA_dom1"/>
</dbReference>
<dbReference type="InterPro" id="IPR003699">
    <property type="entry name" value="QueA"/>
</dbReference>
<comment type="subcellular location">
    <subcellularLocation>
        <location evidence="1 13">Cytoplasm</location>
    </subcellularLocation>
</comment>
<comment type="caution">
    <text evidence="14">The sequence shown here is derived from an EMBL/GenBank/DDBJ whole genome shotgun (WGS) entry which is preliminary data.</text>
</comment>
<evidence type="ECO:0000256" key="9">
    <source>
        <dbReference type="ARBA" id="ARBA00061210"/>
    </source>
</evidence>
<dbReference type="EC" id="2.4.99.17" evidence="10 13"/>
<dbReference type="EMBL" id="PQWY01000015">
    <property type="protein sequence ID" value="PPK30000.1"/>
    <property type="molecule type" value="Genomic_DNA"/>
</dbReference>
<dbReference type="Pfam" id="PF02547">
    <property type="entry name" value="Queuosine_synth"/>
    <property type="match status" value="1"/>
</dbReference>
<evidence type="ECO:0000256" key="3">
    <source>
        <dbReference type="ARBA" id="ARBA00011245"/>
    </source>
</evidence>
<evidence type="ECO:0000256" key="6">
    <source>
        <dbReference type="ARBA" id="ARBA00022691"/>
    </source>
</evidence>
<comment type="catalytic activity">
    <reaction evidence="8 13">
        <text>7-aminomethyl-7-carbaguanosine(34) in tRNA + S-adenosyl-L-methionine = epoxyqueuosine(34) in tRNA + adenine + L-methionine + 2 H(+)</text>
        <dbReference type="Rhea" id="RHEA:32155"/>
        <dbReference type="Rhea" id="RHEA-COMP:10342"/>
        <dbReference type="Rhea" id="RHEA-COMP:18582"/>
        <dbReference type="ChEBI" id="CHEBI:15378"/>
        <dbReference type="ChEBI" id="CHEBI:16708"/>
        <dbReference type="ChEBI" id="CHEBI:57844"/>
        <dbReference type="ChEBI" id="CHEBI:59789"/>
        <dbReference type="ChEBI" id="CHEBI:82833"/>
        <dbReference type="ChEBI" id="CHEBI:194443"/>
        <dbReference type="EC" id="2.4.99.17"/>
    </reaction>
</comment>